<feature type="non-terminal residue" evidence="6">
    <location>
        <position position="131"/>
    </location>
</feature>
<keyword evidence="1" id="KW-0645">Protease</keyword>
<dbReference type="PANTHER" id="PTHR10046">
    <property type="entry name" value="ATP DEPENDENT LON PROTEASE FAMILY MEMBER"/>
    <property type="match status" value="1"/>
</dbReference>
<comment type="caution">
    <text evidence="6">The sequence shown here is derived from an EMBL/GenBank/DDBJ whole genome shotgun (WGS) entry which is preliminary data.</text>
</comment>
<organism evidence="6">
    <name type="scientific">marine sediment metagenome</name>
    <dbReference type="NCBI Taxonomy" id="412755"/>
    <lineage>
        <taxon>unclassified sequences</taxon>
        <taxon>metagenomes</taxon>
        <taxon>ecological metagenomes</taxon>
    </lineage>
</organism>
<dbReference type="SUPFAM" id="SSF54211">
    <property type="entry name" value="Ribosomal protein S5 domain 2-like"/>
    <property type="match status" value="1"/>
</dbReference>
<dbReference type="InterPro" id="IPR027417">
    <property type="entry name" value="P-loop_NTPase"/>
</dbReference>
<dbReference type="Pfam" id="PF22667">
    <property type="entry name" value="Lon_lid"/>
    <property type="match status" value="1"/>
</dbReference>
<evidence type="ECO:0000256" key="3">
    <source>
        <dbReference type="ARBA" id="ARBA00022801"/>
    </source>
</evidence>
<dbReference type="InterPro" id="IPR014721">
    <property type="entry name" value="Ribsml_uS5_D2-typ_fold_subgr"/>
</dbReference>
<evidence type="ECO:0000313" key="6">
    <source>
        <dbReference type="EMBL" id="GAH05825.1"/>
    </source>
</evidence>
<reference evidence="6" key="1">
    <citation type="journal article" date="2014" name="Front. Microbiol.">
        <title>High frequency of phylogenetically diverse reductive dehalogenase-homologous genes in deep subseafloor sedimentary metagenomes.</title>
        <authorList>
            <person name="Kawai M."/>
            <person name="Futagami T."/>
            <person name="Toyoda A."/>
            <person name="Takaki Y."/>
            <person name="Nishi S."/>
            <person name="Hori S."/>
            <person name="Arai W."/>
            <person name="Tsubouchi T."/>
            <person name="Morono Y."/>
            <person name="Uchiyama I."/>
            <person name="Ito T."/>
            <person name="Fujiyama A."/>
            <person name="Inagaki F."/>
            <person name="Takami H."/>
        </authorList>
    </citation>
    <scope>NUCLEOTIDE SEQUENCE</scope>
    <source>
        <strain evidence="6">Expedition CK06-06</strain>
    </source>
</reference>
<dbReference type="GO" id="GO:0005524">
    <property type="term" value="F:ATP binding"/>
    <property type="evidence" value="ECO:0007669"/>
    <property type="project" value="UniProtKB-KW"/>
</dbReference>
<dbReference type="GO" id="GO:0004252">
    <property type="term" value="F:serine-type endopeptidase activity"/>
    <property type="evidence" value="ECO:0007669"/>
    <property type="project" value="InterPro"/>
</dbReference>
<dbReference type="InterPro" id="IPR008269">
    <property type="entry name" value="Lon_proteolytic"/>
</dbReference>
<feature type="domain" description="Lon proteolytic" evidence="5">
    <location>
        <begin position="75"/>
        <end position="131"/>
    </location>
</feature>
<dbReference type="GO" id="GO:0030163">
    <property type="term" value="P:protein catabolic process"/>
    <property type="evidence" value="ECO:0007669"/>
    <property type="project" value="InterPro"/>
</dbReference>
<evidence type="ECO:0000256" key="2">
    <source>
        <dbReference type="ARBA" id="ARBA00022741"/>
    </source>
</evidence>
<dbReference type="SUPFAM" id="SSF52540">
    <property type="entry name" value="P-loop containing nucleoside triphosphate hydrolases"/>
    <property type="match status" value="1"/>
</dbReference>
<dbReference type="Pfam" id="PF05362">
    <property type="entry name" value="Lon_C"/>
    <property type="match status" value="1"/>
</dbReference>
<protein>
    <recommendedName>
        <fullName evidence="5">Lon proteolytic domain-containing protein</fullName>
    </recommendedName>
</protein>
<dbReference type="EMBL" id="BART01038505">
    <property type="protein sequence ID" value="GAH05825.1"/>
    <property type="molecule type" value="Genomic_DNA"/>
</dbReference>
<dbReference type="Gene3D" id="1.10.8.60">
    <property type="match status" value="1"/>
</dbReference>
<dbReference type="InterPro" id="IPR027065">
    <property type="entry name" value="Lon_Prtase"/>
</dbReference>
<dbReference type="InterPro" id="IPR054594">
    <property type="entry name" value="Lon_lid"/>
</dbReference>
<gene>
    <name evidence="6" type="ORF">S01H4_63819</name>
</gene>
<name>X1DBY1_9ZZZZ</name>
<proteinExistence type="predicted"/>
<dbReference type="AlphaFoldDB" id="X1DBY1"/>
<feature type="non-terminal residue" evidence="6">
    <location>
        <position position="1"/>
    </location>
</feature>
<dbReference type="InterPro" id="IPR020568">
    <property type="entry name" value="Ribosomal_Su5_D2-typ_SF"/>
</dbReference>
<sequence length="131" mass="14347">GMSADKLIFPNNTLRDIIENYAREAGVRNLEKRIAAIARKAALKILEGARPPIEVTQEDLDDYLGKPLFETEKAIKGVGVITGLAWTAMGGTTLSVEAICIHNYTRGFKLTGQLGDVMKESAEIAYNYIMS</sequence>
<dbReference type="Gene3D" id="3.30.230.10">
    <property type="match status" value="1"/>
</dbReference>
<dbReference type="PROSITE" id="PS51786">
    <property type="entry name" value="LON_PROTEOLYTIC"/>
    <property type="match status" value="1"/>
</dbReference>
<evidence type="ECO:0000259" key="5">
    <source>
        <dbReference type="PROSITE" id="PS51786"/>
    </source>
</evidence>
<keyword evidence="4" id="KW-0067">ATP-binding</keyword>
<keyword evidence="2" id="KW-0547">Nucleotide-binding</keyword>
<evidence type="ECO:0000256" key="1">
    <source>
        <dbReference type="ARBA" id="ARBA00022670"/>
    </source>
</evidence>
<dbReference type="GO" id="GO:0004176">
    <property type="term" value="F:ATP-dependent peptidase activity"/>
    <property type="evidence" value="ECO:0007669"/>
    <property type="project" value="InterPro"/>
</dbReference>
<evidence type="ECO:0000256" key="4">
    <source>
        <dbReference type="ARBA" id="ARBA00022840"/>
    </source>
</evidence>
<accession>X1DBY1</accession>
<dbReference type="GO" id="GO:0006508">
    <property type="term" value="P:proteolysis"/>
    <property type="evidence" value="ECO:0007669"/>
    <property type="project" value="UniProtKB-KW"/>
</dbReference>
<keyword evidence="3" id="KW-0378">Hydrolase</keyword>